<comment type="subcellular location">
    <subcellularLocation>
        <location evidence="1">Nucleus</location>
    </subcellularLocation>
</comment>
<keyword evidence="14" id="KW-1185">Reference proteome</keyword>
<dbReference type="PANTHER" id="PTHR14562">
    <property type="entry name" value="TATA BOX-BINDING PROTEIN ASSOCIATED FACTOR RNA POLYMERASE I SUBUNIT D"/>
    <property type="match status" value="1"/>
</dbReference>
<evidence type="ECO:0000313" key="14">
    <source>
        <dbReference type="Proteomes" id="UP000694620"/>
    </source>
</evidence>
<dbReference type="GeneTree" id="ENSGT00390000009061"/>
<feature type="region of interest" description="Disordered" evidence="12">
    <location>
        <begin position="854"/>
        <end position="879"/>
    </location>
</feature>
<feature type="region of interest" description="Disordered" evidence="12">
    <location>
        <begin position="1261"/>
        <end position="1324"/>
    </location>
</feature>
<accession>A0A8C4X9B3</accession>
<feature type="compositionally biased region" description="Basic and acidic residues" evidence="12">
    <location>
        <begin position="1038"/>
        <end position="1050"/>
    </location>
</feature>
<evidence type="ECO:0000256" key="9">
    <source>
        <dbReference type="ARBA" id="ARBA00025940"/>
    </source>
</evidence>
<comment type="function">
    <text evidence="8">Component of the transcription factor SL1/TIF-IB complex, which is involved in the assembly of the PIC (preinitiation complex) during RNA polymerase I-dependent transcription. The rate of PIC formation probably is primarily dependent on the rate of association of SL1/TIF-IB with the rDNA promoter. SL1/TIF-IB is involved in stabilization of nucleolar transcription factor 1/UBTF on rDNA. Formation of SL1/TIF-IB excludes the association of TBP with TFIID subunits.</text>
</comment>
<sequence length="1378" mass="154254">MDDIDSDETLILDMVEGQVPSQQNDLVLLSKNDAQYESEEIIMDTPPKDRKQLLIVTPKSDMISSAVDLSKSDSSDSDSSLFLTQCVPQPKRCSARRVASTTFGTASPINLSRRSSSSKSSEEDAILPQRPLKKKKKKTPSVRLKNRHQFSISSAEQKRRVKWRGLTFPFVENNYGLKHLPLKMVLTYEQAALFGFCMNMKEKKFQNHLQVSLKNLTFGKMKESVMIQKHKCLDDNIPISPIELENTTVSEDAEEQSDVKIVESSNFIFNSKVYGQKNGKKRNKCGHNGNDASSKEICTLSDRRTLDDKLTSKAKSRKKEPRGTQEVNGSNLENSDFHSLEVTCGSFEDARVNSQDKSTPVSLVNVKEKRLPIKKKKKLLCQSEIRGMVMTMERFHENVISKEVCTLQDKDRQNQNRDIGEIMQQEPVTELGLVQSDDKEMTTSNFDALEGNMVSDTFTKKRKRQNKHLTLEETRRHIWNPHLAQESGDGDKFLENRVPCSTTVEISGMENNTELGFHLLTVQQEQEVEGTVQSGLSENETLISSTVGKSVKKRKIGDQAEVVSVHMQQDTKTANGLPSFEDESLLSNNVEASSKKKKVKRVPVSDPADKGIFRQGESLPNCNTETQPDASRIHEALESILDSTSFENRDLLNVNIGKPGTVKNNEEQEPKICKEKNKKRKRVQGAELSDIQQEEEENNTANIVLSENEMKMISSSKRKSLKKKKKWLEAEGLGVHVHQGNIVEYGDASFNNGTLLANNVVVTSAKKKKPLKGSRQSCPIAEESMLSSINQTANEQEPEPSRVCQKGESTANGKPVRNGLLLNTCTEEPENIKNKKRESKDMHKLKDAVSVCTKGENKKKSIQDSELPGQQHEEEVDGTVSTSFVESNYIDKSVRKRKKINKYEVLDVQAHHDVISTINGASIENESLFISSVKLNSGKKKKRAKAALTSDLKESVVAEDDVLGESVFSVTCKAGNYTTKERVYKHKLLRHQQEKGGSSAFDKLEKVKNKEQQPIVTDDLNDSGPIASKKEKKKKKKVQDPKLSEVHQEEEVNDIVDSTLVEIGTPCKTSASNSVRKKKKKNKDKELHNDVQTNIRGTSIENESVLSSCDEINSEKGKKVDCKSESAAAEEAFRENGFTLSYKSRKSTTKDKAFKYKMFEKEGHHTVNNVTFEDEPSLGSRDGKHGKTKNNKTHEYQVVDDLNDPEPFRTDKGKNRKNKRVENLQQSIVSQAQEAGNIAHSTSIESGTMLICSISKSAHKKKKLGKPHVLEEQADINGNAFNENETWLDSSVGENRTKKKKPTKKAQPSDAKETDDTDILSDNGFPICGNIVESKKKKKVLEPECSGVQQPGISPGEGEQCENNAGKTNTKKKKKKHK</sequence>
<evidence type="ECO:0000256" key="5">
    <source>
        <dbReference type="ARBA" id="ARBA00023125"/>
    </source>
</evidence>
<evidence type="ECO:0000256" key="4">
    <source>
        <dbReference type="ARBA" id="ARBA00023015"/>
    </source>
</evidence>
<evidence type="ECO:0000256" key="6">
    <source>
        <dbReference type="ARBA" id="ARBA00023163"/>
    </source>
</evidence>
<evidence type="ECO:0000256" key="12">
    <source>
        <dbReference type="SAM" id="MobiDB-lite"/>
    </source>
</evidence>
<feature type="region of interest" description="Disordered" evidence="12">
    <location>
        <begin position="1337"/>
        <end position="1378"/>
    </location>
</feature>
<feature type="compositionally biased region" description="Basic residues" evidence="12">
    <location>
        <begin position="131"/>
        <end position="144"/>
    </location>
</feature>
<dbReference type="GO" id="GO:0003677">
    <property type="term" value="F:DNA binding"/>
    <property type="evidence" value="ECO:0007669"/>
    <property type="project" value="UniProtKB-KW"/>
</dbReference>
<feature type="region of interest" description="Disordered" evidence="12">
    <location>
        <begin position="309"/>
        <end position="334"/>
    </location>
</feature>
<keyword evidence="6" id="KW-0804">Transcription</keyword>
<keyword evidence="3" id="KW-0597">Phosphoprotein</keyword>
<name>A0A8C4X9B3_ERPCA</name>
<gene>
    <name evidence="13" type="primary">LOC114655663</name>
</gene>
<feature type="compositionally biased region" description="Basic residues" evidence="12">
    <location>
        <begin position="1369"/>
        <end position="1378"/>
    </location>
</feature>
<dbReference type="Proteomes" id="UP000694620">
    <property type="component" value="Chromosome 8"/>
</dbReference>
<protein>
    <recommendedName>
        <fullName evidence="2">TATA box-binding protein-associated factor RNA polymerase I subunit D</fullName>
    </recommendedName>
    <alternativeName>
        <fullName evidence="11">TATA box-binding protein-associated factor 1D</fullName>
    </alternativeName>
    <alternativeName>
        <fullName evidence="10">Transcription initiation factor SL1/TIF-IB subunit D</fullName>
    </alternativeName>
</protein>
<evidence type="ECO:0000313" key="13">
    <source>
        <dbReference type="Ensembl" id="ENSECRP00000015077.1"/>
    </source>
</evidence>
<feature type="compositionally biased region" description="Polar residues" evidence="12">
    <location>
        <begin position="325"/>
        <end position="334"/>
    </location>
</feature>
<evidence type="ECO:0000256" key="7">
    <source>
        <dbReference type="ARBA" id="ARBA00023242"/>
    </source>
</evidence>
<evidence type="ECO:0000256" key="1">
    <source>
        <dbReference type="ARBA" id="ARBA00004123"/>
    </source>
</evidence>
<reference evidence="13" key="2">
    <citation type="submission" date="2025-08" db="UniProtKB">
        <authorList>
            <consortium name="Ensembl"/>
        </authorList>
    </citation>
    <scope>IDENTIFICATION</scope>
</reference>
<dbReference type="GO" id="GO:0006355">
    <property type="term" value="P:regulation of DNA-templated transcription"/>
    <property type="evidence" value="ECO:0007669"/>
    <property type="project" value="InterPro"/>
</dbReference>
<evidence type="ECO:0000256" key="10">
    <source>
        <dbReference type="ARBA" id="ARBA00030353"/>
    </source>
</evidence>
<reference evidence="13" key="1">
    <citation type="submission" date="2021-06" db="EMBL/GenBank/DDBJ databases">
        <authorList>
            <consortium name="Wellcome Sanger Institute Data Sharing"/>
        </authorList>
    </citation>
    <scope>NUCLEOTIDE SEQUENCE [LARGE SCALE GENOMIC DNA]</scope>
</reference>
<evidence type="ECO:0000256" key="11">
    <source>
        <dbReference type="ARBA" id="ARBA00032499"/>
    </source>
</evidence>
<keyword evidence="5" id="KW-0238">DNA-binding</keyword>
<feature type="compositionally biased region" description="Polar residues" evidence="12">
    <location>
        <begin position="1223"/>
        <end position="1236"/>
    </location>
</feature>
<proteinExistence type="predicted"/>
<dbReference type="PANTHER" id="PTHR14562:SF3">
    <property type="entry name" value="TATA BOX-BINDING PROTEIN-ASSOCIATED FACTOR RNA POLYMERASE I SUBUNIT D"/>
    <property type="match status" value="1"/>
</dbReference>
<keyword evidence="4" id="KW-0805">Transcription regulation</keyword>
<feature type="region of interest" description="Disordered" evidence="12">
    <location>
        <begin position="789"/>
        <end position="818"/>
    </location>
</feature>
<evidence type="ECO:0000256" key="3">
    <source>
        <dbReference type="ARBA" id="ARBA00022553"/>
    </source>
</evidence>
<evidence type="ECO:0000256" key="2">
    <source>
        <dbReference type="ARBA" id="ARBA00018992"/>
    </source>
</evidence>
<feature type="region of interest" description="Disordered" evidence="12">
    <location>
        <begin position="1165"/>
        <end position="1236"/>
    </location>
</feature>
<comment type="subunit">
    <text evidence="9">Component of the transcription factor SL1/TIF-IB complex, composed of TBP and at least TAF1A, TAF1B, TAF1C and TAF1D. Interacts with UBTF.</text>
</comment>
<dbReference type="GO" id="GO:0005668">
    <property type="term" value="C:RNA polymerase transcription factor SL1 complex"/>
    <property type="evidence" value="ECO:0007669"/>
    <property type="project" value="InterPro"/>
</dbReference>
<dbReference type="Ensembl" id="ENSECRT00000015344.1">
    <property type="protein sequence ID" value="ENSECRP00000015077.1"/>
    <property type="gene ID" value="ENSECRG00000010053.1"/>
</dbReference>
<keyword evidence="7" id="KW-0539">Nucleus</keyword>
<feature type="compositionally biased region" description="Basic and acidic residues" evidence="12">
    <location>
        <begin position="1002"/>
        <end position="1011"/>
    </location>
</feature>
<feature type="region of interest" description="Disordered" evidence="12">
    <location>
        <begin position="991"/>
        <end position="1050"/>
    </location>
</feature>
<feature type="region of interest" description="Disordered" evidence="12">
    <location>
        <begin position="1069"/>
        <end position="1096"/>
    </location>
</feature>
<feature type="region of interest" description="Disordered" evidence="12">
    <location>
        <begin position="106"/>
        <end position="144"/>
    </location>
</feature>
<feature type="compositionally biased region" description="Polar residues" evidence="12">
    <location>
        <begin position="1279"/>
        <end position="1294"/>
    </location>
</feature>
<evidence type="ECO:0000256" key="8">
    <source>
        <dbReference type="ARBA" id="ARBA00025110"/>
    </source>
</evidence>
<dbReference type="Pfam" id="PF15333">
    <property type="entry name" value="TAF1D"/>
    <property type="match status" value="1"/>
</dbReference>
<dbReference type="InterPro" id="IPR027976">
    <property type="entry name" value="TAF1D"/>
</dbReference>
<organism evidence="13 14">
    <name type="scientific">Erpetoichthys calabaricus</name>
    <name type="common">Rope fish</name>
    <name type="synonym">Calamoichthys calabaricus</name>
    <dbReference type="NCBI Taxonomy" id="27687"/>
    <lineage>
        <taxon>Eukaryota</taxon>
        <taxon>Metazoa</taxon>
        <taxon>Chordata</taxon>
        <taxon>Craniata</taxon>
        <taxon>Vertebrata</taxon>
        <taxon>Euteleostomi</taxon>
        <taxon>Actinopterygii</taxon>
        <taxon>Polypteriformes</taxon>
        <taxon>Polypteridae</taxon>
        <taxon>Erpetoichthys</taxon>
    </lineage>
</organism>
<dbReference type="GO" id="GO:0005654">
    <property type="term" value="C:nucleoplasm"/>
    <property type="evidence" value="ECO:0007669"/>
    <property type="project" value="TreeGrafter"/>
</dbReference>
<reference evidence="13" key="3">
    <citation type="submission" date="2025-09" db="UniProtKB">
        <authorList>
            <consortium name="Ensembl"/>
        </authorList>
    </citation>
    <scope>IDENTIFICATION</scope>
</reference>